<sequence length="40" mass="4703">MDSGIICEKMQAGFFFFPKKRKIHIATTIIWLKFKVGENK</sequence>
<dbReference type="EMBL" id="GGEC01075173">
    <property type="protein sequence ID" value="MBX55657.1"/>
    <property type="molecule type" value="Transcribed_RNA"/>
</dbReference>
<accession>A0A2P2PLM1</accession>
<protein>
    <submittedName>
        <fullName evidence="1">Uncharacterized protein</fullName>
    </submittedName>
</protein>
<reference evidence="1" key="1">
    <citation type="submission" date="2018-02" db="EMBL/GenBank/DDBJ databases">
        <title>Rhizophora mucronata_Transcriptome.</title>
        <authorList>
            <person name="Meera S.P."/>
            <person name="Sreeshan A."/>
            <person name="Augustine A."/>
        </authorList>
    </citation>
    <scope>NUCLEOTIDE SEQUENCE</scope>
    <source>
        <tissue evidence="1">Leaf</tissue>
    </source>
</reference>
<name>A0A2P2PLM1_RHIMU</name>
<proteinExistence type="predicted"/>
<organism evidence="1">
    <name type="scientific">Rhizophora mucronata</name>
    <name type="common">Asiatic mangrove</name>
    <dbReference type="NCBI Taxonomy" id="61149"/>
    <lineage>
        <taxon>Eukaryota</taxon>
        <taxon>Viridiplantae</taxon>
        <taxon>Streptophyta</taxon>
        <taxon>Embryophyta</taxon>
        <taxon>Tracheophyta</taxon>
        <taxon>Spermatophyta</taxon>
        <taxon>Magnoliopsida</taxon>
        <taxon>eudicotyledons</taxon>
        <taxon>Gunneridae</taxon>
        <taxon>Pentapetalae</taxon>
        <taxon>rosids</taxon>
        <taxon>fabids</taxon>
        <taxon>Malpighiales</taxon>
        <taxon>Rhizophoraceae</taxon>
        <taxon>Rhizophora</taxon>
    </lineage>
</organism>
<dbReference type="AlphaFoldDB" id="A0A2P2PLM1"/>
<evidence type="ECO:0000313" key="1">
    <source>
        <dbReference type="EMBL" id="MBX55657.1"/>
    </source>
</evidence>